<evidence type="ECO:0000313" key="1">
    <source>
        <dbReference type="EMBL" id="UJO23257.1"/>
    </source>
</evidence>
<evidence type="ECO:0000313" key="2">
    <source>
        <dbReference type="Proteomes" id="UP000756132"/>
    </source>
</evidence>
<dbReference type="GeneID" id="71992376"/>
<proteinExistence type="predicted"/>
<organism evidence="1 2">
    <name type="scientific">Passalora fulva</name>
    <name type="common">Tomato leaf mold</name>
    <name type="synonym">Cladosporium fulvum</name>
    <dbReference type="NCBI Taxonomy" id="5499"/>
    <lineage>
        <taxon>Eukaryota</taxon>
        <taxon>Fungi</taxon>
        <taxon>Dikarya</taxon>
        <taxon>Ascomycota</taxon>
        <taxon>Pezizomycotina</taxon>
        <taxon>Dothideomycetes</taxon>
        <taxon>Dothideomycetidae</taxon>
        <taxon>Mycosphaerellales</taxon>
        <taxon>Mycosphaerellaceae</taxon>
        <taxon>Fulvia</taxon>
    </lineage>
</organism>
<reference evidence="1" key="2">
    <citation type="journal article" date="2022" name="Microb. Genom.">
        <title>A chromosome-scale genome assembly of the tomato pathogen Cladosporium fulvum reveals a compartmentalized genome architecture and the presence of a dispensable chromosome.</title>
        <authorList>
            <person name="Zaccaron A.Z."/>
            <person name="Chen L.H."/>
            <person name="Samaras A."/>
            <person name="Stergiopoulos I."/>
        </authorList>
    </citation>
    <scope>NUCLEOTIDE SEQUENCE</scope>
    <source>
        <strain evidence="1">Race5_Kim</strain>
    </source>
</reference>
<dbReference type="OrthoDB" id="5413827at2759"/>
<dbReference type="KEGG" id="ffu:CLAFUR5_12498"/>
<protein>
    <submittedName>
        <fullName evidence="1">Uncharacterized protein</fullName>
    </submittedName>
</protein>
<reference evidence="1" key="1">
    <citation type="submission" date="2021-12" db="EMBL/GenBank/DDBJ databases">
        <authorList>
            <person name="Zaccaron A."/>
            <person name="Stergiopoulos I."/>
        </authorList>
    </citation>
    <scope>NUCLEOTIDE SEQUENCE</scope>
    <source>
        <strain evidence="1">Race5_Kim</strain>
    </source>
</reference>
<keyword evidence="2" id="KW-1185">Reference proteome</keyword>
<dbReference type="PANTHER" id="PTHR42085:SF1">
    <property type="entry name" value="F-BOX DOMAIN-CONTAINING PROTEIN"/>
    <property type="match status" value="1"/>
</dbReference>
<sequence length="210" mass="24831">MSSSRLLDLPPELRNQIYDLVFAYQKQIYWQRIGLCRPTPPSHQLALTCRQIYAEAYKVWERANQTYWSSLTFQLTAWNEHQLDNAMNFILKLKESDLRHVKQFELILRCVGPPQLTGWHYVFSMADTRGLWKYTLAPDRLPSNPHPVRVELYFSWHEHDSPIGYQLTMCRRGCTKSEAMAECGFIPPKGVAYQIRHVVRKCRTFYDRTT</sequence>
<dbReference type="AlphaFoldDB" id="A0A9Q8PIX9"/>
<name>A0A9Q8PIX9_PASFU</name>
<gene>
    <name evidence="1" type="ORF">CLAFUR5_12498</name>
</gene>
<dbReference type="InterPro" id="IPR038883">
    <property type="entry name" value="AN11006-like"/>
</dbReference>
<dbReference type="EMBL" id="CP090172">
    <property type="protein sequence ID" value="UJO23257.1"/>
    <property type="molecule type" value="Genomic_DNA"/>
</dbReference>
<dbReference type="PANTHER" id="PTHR42085">
    <property type="entry name" value="F-BOX DOMAIN-CONTAINING PROTEIN"/>
    <property type="match status" value="1"/>
</dbReference>
<accession>A0A9Q8PIX9</accession>
<dbReference type="RefSeq" id="XP_047767623.1">
    <property type="nucleotide sequence ID" value="XM_047911646.1"/>
</dbReference>
<dbReference type="Proteomes" id="UP000756132">
    <property type="component" value="Chromosome 10"/>
</dbReference>